<evidence type="ECO:0000256" key="2">
    <source>
        <dbReference type="ARBA" id="ARBA00022801"/>
    </source>
</evidence>
<sequence>MSYTDYQYSNLKIKSKIDINDERFSVSLKVKNIGDMDGTEIVQLYMSPIDKASTQKPIQLKGFERVELKTGEEKILTFNVSPEQFVQYKNNKWIVESGKYQLKIGASSTDIRLEGVIELKGKDVILENGRDVFFTMNKTK</sequence>
<keyword evidence="2 4" id="KW-0378">Hydrolase</keyword>
<dbReference type="InterPro" id="IPR026891">
    <property type="entry name" value="Fn3-like"/>
</dbReference>
<dbReference type="Pfam" id="PF14310">
    <property type="entry name" value="Fn3-like"/>
    <property type="match status" value="1"/>
</dbReference>
<dbReference type="PANTHER" id="PTHR42715:SF10">
    <property type="entry name" value="BETA-GLUCOSIDASE"/>
    <property type="match status" value="1"/>
</dbReference>
<evidence type="ECO:0000259" key="3">
    <source>
        <dbReference type="SMART" id="SM01217"/>
    </source>
</evidence>
<accession>A0A090VD53</accession>
<reference evidence="4 5" key="1">
    <citation type="journal article" date="2014" name="Genome Announc.">
        <title>Draft Genome Sequences of Marine Flavobacterium Algibacter lectus Strains SS8 and NR4.</title>
        <authorList>
            <person name="Takatani N."/>
            <person name="Nakanishi M."/>
            <person name="Meirelles P."/>
            <person name="Mino S."/>
            <person name="Suda W."/>
            <person name="Oshima K."/>
            <person name="Hattori M."/>
            <person name="Ohkuma M."/>
            <person name="Hosokawa M."/>
            <person name="Miyashita K."/>
            <person name="Thompson F.L."/>
            <person name="Niwa A."/>
            <person name="Sawabe T."/>
            <person name="Sawabe T."/>
        </authorList>
    </citation>
    <scope>NUCLEOTIDE SEQUENCE [LARGE SCALE GENOMIC DNA]</scope>
    <source>
        <strain evidence="4 5">JCM 19300</strain>
    </source>
</reference>
<dbReference type="InterPro" id="IPR013783">
    <property type="entry name" value="Ig-like_fold"/>
</dbReference>
<dbReference type="Gene3D" id="2.60.40.10">
    <property type="entry name" value="Immunoglobulins"/>
    <property type="match status" value="1"/>
</dbReference>
<protein>
    <submittedName>
        <fullName evidence="4">Beta-glucosidase</fullName>
        <ecNumber evidence="4">3.2.1.21</ecNumber>
    </submittedName>
</protein>
<evidence type="ECO:0000313" key="4">
    <source>
        <dbReference type="EMBL" id="GAL62701.1"/>
    </source>
</evidence>
<dbReference type="FunFam" id="2.60.40.10:FF:000495">
    <property type="entry name" value="Periplasmic beta-glucosidase"/>
    <property type="match status" value="1"/>
</dbReference>
<dbReference type="SMART" id="SM01217">
    <property type="entry name" value="Fn3_like"/>
    <property type="match status" value="1"/>
</dbReference>
<evidence type="ECO:0000256" key="1">
    <source>
        <dbReference type="ARBA" id="ARBA00005336"/>
    </source>
</evidence>
<comment type="caution">
    <text evidence="4">The sequence shown here is derived from an EMBL/GenBank/DDBJ whole genome shotgun (WGS) entry which is preliminary data.</text>
</comment>
<dbReference type="AlphaFoldDB" id="A0A090VD53"/>
<dbReference type="InterPro" id="IPR050288">
    <property type="entry name" value="Cellulose_deg_GH3"/>
</dbReference>
<dbReference type="PANTHER" id="PTHR42715">
    <property type="entry name" value="BETA-GLUCOSIDASE"/>
    <property type="match status" value="1"/>
</dbReference>
<dbReference type="Proteomes" id="UP000029644">
    <property type="component" value="Unassembled WGS sequence"/>
</dbReference>
<organism evidence="4 5">
    <name type="scientific">Algibacter lectus</name>
    <dbReference type="NCBI Taxonomy" id="221126"/>
    <lineage>
        <taxon>Bacteria</taxon>
        <taxon>Pseudomonadati</taxon>
        <taxon>Bacteroidota</taxon>
        <taxon>Flavobacteriia</taxon>
        <taxon>Flavobacteriales</taxon>
        <taxon>Flavobacteriaceae</taxon>
        <taxon>Algibacter</taxon>
    </lineage>
</organism>
<dbReference type="EC" id="3.2.1.21" evidence="4"/>
<keyword evidence="4" id="KW-0326">Glycosidase</keyword>
<feature type="domain" description="Fibronectin type III-like" evidence="3">
    <location>
        <begin position="40"/>
        <end position="108"/>
    </location>
</feature>
<name>A0A090VD53_9FLAO</name>
<gene>
    <name evidence="4" type="ORF">JCM19300_362</name>
</gene>
<dbReference type="GO" id="GO:0008422">
    <property type="term" value="F:beta-glucosidase activity"/>
    <property type="evidence" value="ECO:0007669"/>
    <property type="project" value="UniProtKB-EC"/>
</dbReference>
<proteinExistence type="inferred from homology"/>
<comment type="similarity">
    <text evidence="1">Belongs to the glycosyl hydrolase 3 family.</text>
</comment>
<dbReference type="EMBL" id="BBNQ01000007">
    <property type="protein sequence ID" value="GAL62701.1"/>
    <property type="molecule type" value="Genomic_DNA"/>
</dbReference>
<evidence type="ECO:0000313" key="5">
    <source>
        <dbReference type="Proteomes" id="UP000029644"/>
    </source>
</evidence>